<evidence type="ECO:0000259" key="10">
    <source>
        <dbReference type="Pfam" id="PF13409"/>
    </source>
</evidence>
<dbReference type="SUPFAM" id="SSF52833">
    <property type="entry name" value="Thioredoxin-like"/>
    <property type="match status" value="1"/>
</dbReference>
<dbReference type="InterPro" id="IPR036249">
    <property type="entry name" value="Thioredoxin-like_sf"/>
</dbReference>
<evidence type="ECO:0000259" key="8">
    <source>
        <dbReference type="Pfam" id="PF01435"/>
    </source>
</evidence>
<proteinExistence type="predicted"/>
<dbReference type="EnsemblPlants" id="Zm00001eb332250_T001">
    <property type="protein sequence ID" value="Zm00001eb332250_P001"/>
    <property type="gene ID" value="Zm00001eb332250"/>
</dbReference>
<feature type="domain" description="Peptidase M48" evidence="8">
    <location>
        <begin position="337"/>
        <end position="411"/>
    </location>
</feature>
<evidence type="ECO:0008006" key="13">
    <source>
        <dbReference type="Google" id="ProtNLM"/>
    </source>
</evidence>
<evidence type="ECO:0000256" key="6">
    <source>
        <dbReference type="ARBA" id="ARBA00023049"/>
    </source>
</evidence>
<reference evidence="12" key="1">
    <citation type="journal article" date="2009" name="Science">
        <title>The B73 maize genome: complexity, diversity, and dynamics.</title>
        <authorList>
            <person name="Schnable P.S."/>
            <person name="Ware D."/>
            <person name="Fulton R.S."/>
            <person name="Stein J.C."/>
            <person name="Wei F."/>
            <person name="Pasternak S."/>
            <person name="Liang C."/>
            <person name="Zhang J."/>
            <person name="Fulton L."/>
            <person name="Graves T.A."/>
            <person name="Minx P."/>
            <person name="Reily A.D."/>
            <person name="Courtney L."/>
            <person name="Kruchowski S.S."/>
            <person name="Tomlinson C."/>
            <person name="Strong C."/>
            <person name="Delehaunty K."/>
            <person name="Fronick C."/>
            <person name="Courtney B."/>
            <person name="Rock S.M."/>
            <person name="Belter E."/>
            <person name="Du F."/>
            <person name="Kim K."/>
            <person name="Abbott R.M."/>
            <person name="Cotton M."/>
            <person name="Levy A."/>
            <person name="Marchetto P."/>
            <person name="Ochoa K."/>
            <person name="Jackson S.M."/>
            <person name="Gillam B."/>
            <person name="Chen W."/>
            <person name="Yan L."/>
            <person name="Higginbotham J."/>
            <person name="Cardenas M."/>
            <person name="Waligorski J."/>
            <person name="Applebaum E."/>
            <person name="Phelps L."/>
            <person name="Falcone J."/>
            <person name="Kanchi K."/>
            <person name="Thane T."/>
            <person name="Scimone A."/>
            <person name="Thane N."/>
            <person name="Henke J."/>
            <person name="Wang T."/>
            <person name="Ruppert J."/>
            <person name="Shah N."/>
            <person name="Rotter K."/>
            <person name="Hodges J."/>
            <person name="Ingenthron E."/>
            <person name="Cordes M."/>
            <person name="Kohlberg S."/>
            <person name="Sgro J."/>
            <person name="Delgado B."/>
            <person name="Mead K."/>
            <person name="Chinwalla A."/>
            <person name="Leonard S."/>
            <person name="Crouse K."/>
            <person name="Collura K."/>
            <person name="Kudrna D."/>
            <person name="Currie J."/>
            <person name="He R."/>
            <person name="Angelova A."/>
            <person name="Rajasekar S."/>
            <person name="Mueller T."/>
            <person name="Lomeli R."/>
            <person name="Scara G."/>
            <person name="Ko A."/>
            <person name="Delaney K."/>
            <person name="Wissotski M."/>
            <person name="Lopez G."/>
            <person name="Campos D."/>
            <person name="Braidotti M."/>
            <person name="Ashley E."/>
            <person name="Golser W."/>
            <person name="Kim H."/>
            <person name="Lee S."/>
            <person name="Lin J."/>
            <person name="Dujmic Z."/>
            <person name="Kim W."/>
            <person name="Talag J."/>
            <person name="Zuccolo A."/>
            <person name="Fan C."/>
            <person name="Sebastian A."/>
            <person name="Kramer M."/>
            <person name="Spiegel L."/>
            <person name="Nascimento L."/>
            <person name="Zutavern T."/>
            <person name="Miller B."/>
            <person name="Ambroise C."/>
            <person name="Muller S."/>
            <person name="Spooner W."/>
            <person name="Narechania A."/>
            <person name="Ren L."/>
            <person name="Wei S."/>
            <person name="Kumari S."/>
            <person name="Faga B."/>
            <person name="Levy M.J."/>
            <person name="McMahan L."/>
            <person name="Van Buren P."/>
            <person name="Vaughn M.W."/>
            <person name="Ying K."/>
            <person name="Yeh C.-T."/>
            <person name="Emrich S.J."/>
            <person name="Jia Y."/>
            <person name="Kalyanaraman A."/>
            <person name="Hsia A.-P."/>
            <person name="Barbazuk W.B."/>
            <person name="Baucom R.S."/>
            <person name="Brutnell T.P."/>
            <person name="Carpita N.C."/>
            <person name="Chaparro C."/>
            <person name="Chia J.-M."/>
            <person name="Deragon J.-M."/>
            <person name="Estill J.C."/>
            <person name="Fu Y."/>
            <person name="Jeddeloh J.A."/>
            <person name="Han Y."/>
            <person name="Lee H."/>
            <person name="Li P."/>
            <person name="Lisch D.R."/>
            <person name="Liu S."/>
            <person name="Liu Z."/>
            <person name="Nagel D.H."/>
            <person name="McCann M.C."/>
            <person name="SanMiguel P."/>
            <person name="Myers A.M."/>
            <person name="Nettleton D."/>
            <person name="Nguyen J."/>
            <person name="Penning B.W."/>
            <person name="Ponnala L."/>
            <person name="Schneider K.L."/>
            <person name="Schwartz D.C."/>
            <person name="Sharma A."/>
            <person name="Soderlund C."/>
            <person name="Springer N.M."/>
            <person name="Sun Q."/>
            <person name="Wang H."/>
            <person name="Waterman M."/>
            <person name="Westerman R."/>
            <person name="Wolfgruber T.K."/>
            <person name="Yang L."/>
            <person name="Yu Y."/>
            <person name="Zhang L."/>
            <person name="Zhou S."/>
            <person name="Zhu Q."/>
            <person name="Bennetzen J.L."/>
            <person name="Dawe R.K."/>
            <person name="Jiang J."/>
            <person name="Jiang N."/>
            <person name="Presting G.G."/>
            <person name="Wessler S.R."/>
            <person name="Aluru S."/>
            <person name="Martienssen R.A."/>
            <person name="Clifton S.W."/>
            <person name="McCombie W.R."/>
            <person name="Wing R.A."/>
            <person name="Wilson R.K."/>
        </authorList>
    </citation>
    <scope>NUCLEOTIDE SEQUENCE [LARGE SCALE GENOMIC DNA]</scope>
    <source>
        <strain evidence="12">cv. B73</strain>
    </source>
</reference>
<dbReference type="Gene3D" id="3.40.30.10">
    <property type="entry name" value="Glutaredoxin"/>
    <property type="match status" value="1"/>
</dbReference>
<dbReference type="PANTHER" id="PTHR32419">
    <property type="entry name" value="GLUTATHIONYL-HYDROQUINONE REDUCTASE"/>
    <property type="match status" value="1"/>
</dbReference>
<evidence type="ECO:0000259" key="9">
    <source>
        <dbReference type="Pfam" id="PF01764"/>
    </source>
</evidence>
<feature type="compositionally biased region" description="Basic residues" evidence="7">
    <location>
        <begin position="19"/>
        <end position="36"/>
    </location>
</feature>
<dbReference type="InParanoid" id="A0A804UF43"/>
<feature type="domain" description="GST N-terminal" evidence="10">
    <location>
        <begin position="182"/>
        <end position="288"/>
    </location>
</feature>
<keyword evidence="3" id="KW-0479">Metal-binding</keyword>
<keyword evidence="6" id="KW-0482">Metalloprotease</keyword>
<dbReference type="InterPro" id="IPR004045">
    <property type="entry name" value="Glutathione_S-Trfase_N"/>
</dbReference>
<dbReference type="InterPro" id="IPR001915">
    <property type="entry name" value="Peptidase_M48"/>
</dbReference>
<keyword evidence="4" id="KW-0378">Hydrolase</keyword>
<dbReference type="FunFam" id="3.40.30.10:FF:000198">
    <property type="entry name" value="Glutathione S-transferase family protein"/>
    <property type="match status" value="1"/>
</dbReference>
<dbReference type="GO" id="GO:0004222">
    <property type="term" value="F:metalloendopeptidase activity"/>
    <property type="evidence" value="ECO:0007669"/>
    <property type="project" value="InterPro"/>
</dbReference>
<dbReference type="SUPFAM" id="SSF53474">
    <property type="entry name" value="alpha/beta-Hydrolases"/>
    <property type="match status" value="1"/>
</dbReference>
<reference evidence="11" key="2">
    <citation type="submission" date="2019-07" db="EMBL/GenBank/DDBJ databases">
        <authorList>
            <person name="Seetharam A."/>
            <person name="Woodhouse M."/>
            <person name="Cannon E."/>
        </authorList>
    </citation>
    <scope>NUCLEOTIDE SEQUENCE [LARGE SCALE GENOMIC DNA]</scope>
    <source>
        <strain evidence="11">cv. B73</strain>
    </source>
</reference>
<reference evidence="11" key="3">
    <citation type="submission" date="2021-05" db="UniProtKB">
        <authorList>
            <consortium name="EnsemblPlants"/>
        </authorList>
    </citation>
    <scope>IDENTIFICATION</scope>
    <source>
        <strain evidence="11">cv. B73</strain>
    </source>
</reference>
<accession>A0A804UF43</accession>
<keyword evidence="12" id="KW-1185">Reference proteome</keyword>
<keyword evidence="2" id="KW-0645">Protease</keyword>
<comment type="cofactor">
    <cofactor evidence="1">
        <name>Zn(2+)</name>
        <dbReference type="ChEBI" id="CHEBI:29105"/>
    </cofactor>
</comment>
<feature type="region of interest" description="Disordered" evidence="7">
    <location>
        <begin position="67"/>
        <end position="86"/>
    </location>
</feature>
<dbReference type="Gene3D" id="3.30.2010.10">
    <property type="entry name" value="Metalloproteases ('zincins'), catalytic domain"/>
    <property type="match status" value="1"/>
</dbReference>
<dbReference type="CDD" id="cd07325">
    <property type="entry name" value="M48_Ste24p_like"/>
    <property type="match status" value="1"/>
</dbReference>
<feature type="region of interest" description="Disordered" evidence="7">
    <location>
        <begin position="536"/>
        <end position="563"/>
    </location>
</feature>
<dbReference type="Pfam" id="PF01764">
    <property type="entry name" value="Lipase_3"/>
    <property type="match status" value="1"/>
</dbReference>
<dbReference type="InterPro" id="IPR002921">
    <property type="entry name" value="Fungal_lipase-type"/>
</dbReference>
<dbReference type="GO" id="GO:0005737">
    <property type="term" value="C:cytoplasm"/>
    <property type="evidence" value="ECO:0000318"/>
    <property type="project" value="GO_Central"/>
</dbReference>
<dbReference type="GO" id="GO:0004364">
    <property type="term" value="F:glutathione transferase activity"/>
    <property type="evidence" value="ECO:0000318"/>
    <property type="project" value="GO_Central"/>
</dbReference>
<dbReference type="GO" id="GO:0006629">
    <property type="term" value="P:lipid metabolic process"/>
    <property type="evidence" value="ECO:0007669"/>
    <property type="project" value="InterPro"/>
</dbReference>
<name>A0A804UF43_MAIZE</name>
<dbReference type="GO" id="GO:0046872">
    <property type="term" value="F:metal ion binding"/>
    <property type="evidence" value="ECO:0007669"/>
    <property type="project" value="UniProtKB-KW"/>
</dbReference>
<dbReference type="PANTHER" id="PTHR32419:SF6">
    <property type="entry name" value="GLUTATHIONE S-TRANSFERASE OMEGA-LIKE 1-RELATED"/>
    <property type="match status" value="1"/>
</dbReference>
<evidence type="ECO:0000256" key="5">
    <source>
        <dbReference type="ARBA" id="ARBA00022833"/>
    </source>
</evidence>
<evidence type="ECO:0000256" key="7">
    <source>
        <dbReference type="SAM" id="MobiDB-lite"/>
    </source>
</evidence>
<dbReference type="Gramene" id="Zm00001eb332250_T001">
    <property type="protein sequence ID" value="Zm00001eb332250_P001"/>
    <property type="gene ID" value="Zm00001eb332250"/>
</dbReference>
<evidence type="ECO:0000313" key="11">
    <source>
        <dbReference type="EnsemblPlants" id="Zm00001eb332250_P001"/>
    </source>
</evidence>
<dbReference type="InterPro" id="IPR029058">
    <property type="entry name" value="AB_hydrolase_fold"/>
</dbReference>
<organism evidence="11 12">
    <name type="scientific">Zea mays</name>
    <name type="common">Maize</name>
    <dbReference type="NCBI Taxonomy" id="4577"/>
    <lineage>
        <taxon>Eukaryota</taxon>
        <taxon>Viridiplantae</taxon>
        <taxon>Streptophyta</taxon>
        <taxon>Embryophyta</taxon>
        <taxon>Tracheophyta</taxon>
        <taxon>Spermatophyta</taxon>
        <taxon>Magnoliopsida</taxon>
        <taxon>Liliopsida</taxon>
        <taxon>Poales</taxon>
        <taxon>Poaceae</taxon>
        <taxon>PACMAD clade</taxon>
        <taxon>Panicoideae</taxon>
        <taxon>Andropogonodae</taxon>
        <taxon>Andropogoneae</taxon>
        <taxon>Tripsacinae</taxon>
        <taxon>Zea</taxon>
    </lineage>
</organism>
<evidence type="ECO:0000256" key="4">
    <source>
        <dbReference type="ARBA" id="ARBA00022801"/>
    </source>
</evidence>
<protein>
    <recommendedName>
        <fullName evidence="13">Ste24 endopeptidase</fullName>
    </recommendedName>
</protein>
<dbReference type="Pfam" id="PF01435">
    <property type="entry name" value="Peptidase_M48"/>
    <property type="match status" value="1"/>
</dbReference>
<dbReference type="Proteomes" id="UP000007305">
    <property type="component" value="Chromosome 8"/>
</dbReference>
<dbReference type="Gene3D" id="3.40.50.1820">
    <property type="entry name" value="alpha/beta hydrolase"/>
    <property type="match status" value="1"/>
</dbReference>
<dbReference type="AlphaFoldDB" id="A0A804UF43"/>
<keyword evidence="5" id="KW-0862">Zinc</keyword>
<dbReference type="CDD" id="cd00741">
    <property type="entry name" value="Lipase"/>
    <property type="match status" value="1"/>
</dbReference>
<dbReference type="GO" id="GO:0006508">
    <property type="term" value="P:proteolysis"/>
    <property type="evidence" value="ECO:0007669"/>
    <property type="project" value="UniProtKB-KW"/>
</dbReference>
<dbReference type="FunFam" id="3.30.2010.10:FF:000007">
    <property type="entry name" value="Peptidase M48 family protein"/>
    <property type="match status" value="1"/>
</dbReference>
<sequence length="694" mass="76897">MSLLSSASFLRLRRKRRAHALAPRRHAQPHRPRPHRQPLQDGIGCHPPRHGEKRVTAFARKIDLARRWDPLPNPRPPESSAGAAGSCDPWQGTFLGSRVHRRRSALVSPPTTPRCCRHGLLIDACYVHGLMRARQMIARSALDEVTYTGDFDRSPSTFRSSVSRDGRFPTVAGRYHLYVSYACPWASRCLAFLKLKGLDHAIGVTVMKPIFERTKESDEHLGWVFPAVADEEPGAEPNPLNGAWSVRELYEIASSNYAGKPTIPVLWDKQLKTVVNNESSEIIRMLNAEFNGIARNPGLDEELSAFGFVKFRYLEDATVAKREMNHQLLNTEAPDLYIRQNPVPNAYTLAINSKKPFIVVHTSLVELLTPRELHTVVYSKQTHRLAVLAHELGHLKCDHGVWLTFANILTMGAYTVPGFGMVTGFLEEQLYRWLRAAELTCDRAALLVVQDPKQQHGNYVIARRSIQFISTAKNTGKKVGRSKELLKPDEVIEQVDSRTVAASPLPYNVKLEEVESFFAQCGKMFIGLAMEPQRVGDADGESRSAAAQSAPPPRAETHGTNQRSCGEVRALLQLGDPLGWLPLRRPIGMVAAARWIAKLSGPCLAQALQMYPDFKIKVVGHSLGGGTAALLTYVLREQKEFASTTCLAFAPAACMTWKLAESGVHFITTVINGADLVPTFSAALVDDLGSEVSY</sequence>
<feature type="domain" description="Fungal lipase-type" evidence="9">
    <location>
        <begin position="588"/>
        <end position="682"/>
    </location>
</feature>
<dbReference type="Pfam" id="PF13409">
    <property type="entry name" value="GST_N_2"/>
    <property type="match status" value="1"/>
</dbReference>
<evidence type="ECO:0000313" key="12">
    <source>
        <dbReference type="Proteomes" id="UP000007305"/>
    </source>
</evidence>
<feature type="region of interest" description="Disordered" evidence="7">
    <location>
        <begin position="19"/>
        <end position="51"/>
    </location>
</feature>
<dbReference type="InterPro" id="IPR016639">
    <property type="entry name" value="GST_Omega/GSH"/>
</dbReference>
<evidence type="ECO:0000256" key="1">
    <source>
        <dbReference type="ARBA" id="ARBA00001947"/>
    </source>
</evidence>
<evidence type="ECO:0000256" key="3">
    <source>
        <dbReference type="ARBA" id="ARBA00022723"/>
    </source>
</evidence>
<evidence type="ECO:0000256" key="2">
    <source>
        <dbReference type="ARBA" id="ARBA00022670"/>
    </source>
</evidence>